<proteinExistence type="inferred from homology"/>
<evidence type="ECO:0000256" key="1">
    <source>
        <dbReference type="ARBA" id="ARBA00004453"/>
    </source>
</evidence>
<dbReference type="AlphaFoldDB" id="A0A0B8PRB5"/>
<evidence type="ECO:0000256" key="4">
    <source>
        <dbReference type="ARBA" id="ARBA00022490"/>
    </source>
</evidence>
<evidence type="ECO:0000256" key="2">
    <source>
        <dbReference type="ARBA" id="ARBA00008657"/>
    </source>
</evidence>
<organism evidence="6 7">
    <name type="scientific">Vibrio ishigakensis</name>
    <dbReference type="NCBI Taxonomy" id="1481914"/>
    <lineage>
        <taxon>Bacteria</taxon>
        <taxon>Pseudomonadati</taxon>
        <taxon>Pseudomonadota</taxon>
        <taxon>Gammaproteobacteria</taxon>
        <taxon>Vibrionales</taxon>
        <taxon>Vibrionaceae</taxon>
        <taxon>Vibrio</taxon>
    </lineage>
</organism>
<evidence type="ECO:0000313" key="6">
    <source>
        <dbReference type="EMBL" id="GAM65678.1"/>
    </source>
</evidence>
<dbReference type="EMBL" id="BBSA01000022">
    <property type="protein sequence ID" value="GAM65678.1"/>
    <property type="molecule type" value="Genomic_DNA"/>
</dbReference>
<comment type="similarity">
    <text evidence="2">Belongs to the RdgC family.</text>
</comment>
<sequence length="75" mass="8394">MTKLALNWQERIEFVLADDASLKRLKFGDEIKDQNDDIPREDKGARFDADFSLMSSELLALVGDLHTALGGLEEA</sequence>
<dbReference type="GO" id="GO:0006310">
    <property type="term" value="P:DNA recombination"/>
    <property type="evidence" value="ECO:0007669"/>
    <property type="project" value="UniProtKB-KW"/>
</dbReference>
<keyword evidence="4" id="KW-0963">Cytoplasm</keyword>
<evidence type="ECO:0000313" key="7">
    <source>
        <dbReference type="Proteomes" id="UP000031670"/>
    </source>
</evidence>
<comment type="subcellular location">
    <subcellularLocation>
        <location evidence="1">Cytoplasm</location>
        <location evidence="1">Nucleoid</location>
    </subcellularLocation>
</comment>
<dbReference type="Pfam" id="PF04381">
    <property type="entry name" value="RdgC"/>
    <property type="match status" value="1"/>
</dbReference>
<dbReference type="GO" id="GO:0043590">
    <property type="term" value="C:bacterial nucleoid"/>
    <property type="evidence" value="ECO:0007669"/>
    <property type="project" value="TreeGrafter"/>
</dbReference>
<name>A0A0B8PRB5_9VIBR</name>
<evidence type="ECO:0000256" key="5">
    <source>
        <dbReference type="ARBA" id="ARBA00023172"/>
    </source>
</evidence>
<dbReference type="GO" id="GO:0000018">
    <property type="term" value="P:regulation of DNA recombination"/>
    <property type="evidence" value="ECO:0007669"/>
    <property type="project" value="TreeGrafter"/>
</dbReference>
<accession>A0A0B8PRB5</accession>
<protein>
    <recommendedName>
        <fullName evidence="3">Recombination-associated protein RdgC</fullName>
    </recommendedName>
</protein>
<reference evidence="6 7" key="2">
    <citation type="submission" date="2015-01" db="EMBL/GenBank/DDBJ databases">
        <authorList>
            <consortium name="NBRP consortium"/>
            <person name="Sawabe T."/>
            <person name="Meirelles P."/>
            <person name="Feng G."/>
            <person name="Sayaka M."/>
            <person name="Hattori M."/>
            <person name="Ohkuma M."/>
        </authorList>
    </citation>
    <scope>NUCLEOTIDE SEQUENCE [LARGE SCALE GENOMIC DNA]</scope>
    <source>
        <strain evidence="6 7">JCM19232</strain>
    </source>
</reference>
<keyword evidence="5" id="KW-0233">DNA recombination</keyword>
<dbReference type="PANTHER" id="PTHR38103:SF1">
    <property type="entry name" value="RECOMBINATION-ASSOCIATED PROTEIN RDGC"/>
    <property type="match status" value="1"/>
</dbReference>
<dbReference type="InterPro" id="IPR007476">
    <property type="entry name" value="RdgC"/>
</dbReference>
<dbReference type="Proteomes" id="UP000031670">
    <property type="component" value="Unassembled WGS sequence"/>
</dbReference>
<comment type="caution">
    <text evidence="6">The sequence shown here is derived from an EMBL/GenBank/DDBJ whole genome shotgun (WGS) entry which is preliminary data.</text>
</comment>
<dbReference type="GO" id="GO:0003690">
    <property type="term" value="F:double-stranded DNA binding"/>
    <property type="evidence" value="ECO:0007669"/>
    <property type="project" value="TreeGrafter"/>
</dbReference>
<evidence type="ECO:0000256" key="3">
    <source>
        <dbReference type="ARBA" id="ARBA00022296"/>
    </source>
</evidence>
<gene>
    <name evidence="6" type="ORF">JCM19232_2925</name>
</gene>
<dbReference type="PANTHER" id="PTHR38103">
    <property type="entry name" value="RECOMBINATION-ASSOCIATED PROTEIN RDGC"/>
    <property type="match status" value="1"/>
</dbReference>
<reference evidence="6 7" key="1">
    <citation type="submission" date="2015-01" db="EMBL/GenBank/DDBJ databases">
        <title>Vibrio sp. C5 JCM 19232 whole genome shotgun sequence.</title>
        <authorList>
            <person name="Sawabe T."/>
            <person name="Meirelles P."/>
            <person name="Feng G."/>
            <person name="Sayaka M."/>
            <person name="Hattori M."/>
            <person name="Ohkuma M."/>
        </authorList>
    </citation>
    <scope>NUCLEOTIDE SEQUENCE [LARGE SCALE GENOMIC DNA]</scope>
    <source>
        <strain evidence="6 7">JCM19232</strain>
    </source>
</reference>